<name>A0A0G1I1J4_UNCK3</name>
<evidence type="ECO:0008006" key="3">
    <source>
        <dbReference type="Google" id="ProtNLM"/>
    </source>
</evidence>
<dbReference type="Proteomes" id="UP000034752">
    <property type="component" value="Unassembled WGS sequence"/>
</dbReference>
<accession>A0A0G1I1J4</accession>
<organism evidence="1 2">
    <name type="scientific">candidate division Kazan bacterium GW2011_GWA1_44_22</name>
    <dbReference type="NCBI Taxonomy" id="1620410"/>
    <lineage>
        <taxon>Bacteria</taxon>
        <taxon>Bacteria division Kazan-3B-28</taxon>
    </lineage>
</organism>
<sequence>MLKQISKIKTIILEILEKELITVLALSMVMLGIWLVKADTDSTELSFVILDSGTVTVTAPNGSEDWQVDSTQHITWDSTGSINSVKIELQRETDGSWETLIASTTNDGDYPWLVTSPTTATATMRITSTTVPEITDSSDVVFTISAAPEASSGLGGYLPTYPAIDSVSPMSFYYDDAVELLIRGFGFEDRVWVTINQVTFPVQKPHSQNLMLINLQPNTLTVGTYRLCAYNTLRQYDCYSRLITVTDRTKITPPTTGGTGEEYAATLIRQFSLKPADGAPLQTGQKLTGQSPDIALKARETATLWAEFKNTGTATWYQDGSNPVRLGTDNKRDRRSPFYHSSWIKFNRPTLVNKVVKPGEIGRFEFAVKAPWRTGNYVEYFRPVAEWKIWMNGDSQVRWVIAVKSKPLAEWFKKPAQAAPLSTPLIKPTIPSTGGTIELPFQPKDTLVFTDNIERIYQKTIQTITGFFSSLLK</sequence>
<dbReference type="InterPro" id="IPR013783">
    <property type="entry name" value="Ig-like_fold"/>
</dbReference>
<dbReference type="Gene3D" id="2.60.40.10">
    <property type="entry name" value="Immunoglobulins"/>
    <property type="match status" value="1"/>
</dbReference>
<proteinExistence type="predicted"/>
<dbReference type="AlphaFoldDB" id="A0A0G1I1J4"/>
<evidence type="ECO:0000313" key="1">
    <source>
        <dbReference type="EMBL" id="KKT52683.1"/>
    </source>
</evidence>
<comment type="caution">
    <text evidence="1">The sequence shown here is derived from an EMBL/GenBank/DDBJ whole genome shotgun (WGS) entry which is preliminary data.</text>
</comment>
<dbReference type="EMBL" id="LCIJ01000010">
    <property type="protein sequence ID" value="KKT52683.1"/>
    <property type="molecule type" value="Genomic_DNA"/>
</dbReference>
<gene>
    <name evidence="1" type="ORF">VE96_C0010G0004</name>
</gene>
<reference evidence="1 2" key="1">
    <citation type="journal article" date="2015" name="Nature">
        <title>rRNA introns, odd ribosomes, and small enigmatic genomes across a large radiation of phyla.</title>
        <authorList>
            <person name="Brown C.T."/>
            <person name="Hug L.A."/>
            <person name="Thomas B.C."/>
            <person name="Sharon I."/>
            <person name="Castelle C.J."/>
            <person name="Singh A."/>
            <person name="Wilkins M.J."/>
            <person name="Williams K.H."/>
            <person name="Banfield J.F."/>
        </authorList>
    </citation>
    <scope>NUCLEOTIDE SEQUENCE [LARGE SCALE GENOMIC DNA]</scope>
</reference>
<evidence type="ECO:0000313" key="2">
    <source>
        <dbReference type="Proteomes" id="UP000034752"/>
    </source>
</evidence>
<protein>
    <recommendedName>
        <fullName evidence="3">Next to BRCA1 central domain-containing protein</fullName>
    </recommendedName>
</protein>